<evidence type="ECO:0000256" key="2">
    <source>
        <dbReference type="ARBA" id="ARBA00023157"/>
    </source>
</evidence>
<dbReference type="Gene3D" id="2.60.40.3210">
    <property type="entry name" value="Zona pellucida, ZP-N domain"/>
    <property type="match status" value="1"/>
</dbReference>
<dbReference type="GeneTree" id="ENSGT00940000156038"/>
<evidence type="ECO:0000256" key="1">
    <source>
        <dbReference type="ARBA" id="ARBA00022729"/>
    </source>
</evidence>
<reference evidence="4" key="1">
    <citation type="submission" date="2025-08" db="UniProtKB">
        <authorList>
            <consortium name="Ensembl"/>
        </authorList>
    </citation>
    <scope>IDENTIFICATION</scope>
</reference>
<dbReference type="InterPro" id="IPR001507">
    <property type="entry name" value="ZP_dom"/>
</dbReference>
<name>A0A3Q3BEB0_KRYMA</name>
<dbReference type="InterPro" id="IPR014853">
    <property type="entry name" value="VWF/SSPO/ZAN-like_Cys-rich_dom"/>
</dbReference>
<dbReference type="PANTHER" id="PTHR14002">
    <property type="entry name" value="ENDOGLIN/TGF-BETA RECEPTOR TYPE III"/>
    <property type="match status" value="1"/>
</dbReference>
<proteinExistence type="predicted"/>
<dbReference type="InterPro" id="IPR042235">
    <property type="entry name" value="ZP-C_dom"/>
</dbReference>
<feature type="domain" description="ZP" evidence="3">
    <location>
        <begin position="465"/>
        <end position="718"/>
    </location>
</feature>
<dbReference type="PANTHER" id="PTHR14002:SF50">
    <property type="entry name" value="ALPHA-TECTORIN-LIKE-RELATED"/>
    <property type="match status" value="1"/>
</dbReference>
<dbReference type="Gene3D" id="2.60.40.4100">
    <property type="entry name" value="Zona pellucida, ZP-C domain"/>
    <property type="match status" value="1"/>
</dbReference>
<evidence type="ECO:0000313" key="4">
    <source>
        <dbReference type="Ensembl" id="ENSKMAP00000027666.1"/>
    </source>
</evidence>
<keyword evidence="2" id="KW-1015">Disulfide bond</keyword>
<protein>
    <submittedName>
        <fullName evidence="4">Uncharacterized LOC108250204</fullName>
    </submittedName>
</protein>
<dbReference type="PROSITE" id="PS51034">
    <property type="entry name" value="ZP_2"/>
    <property type="match status" value="1"/>
</dbReference>
<accession>A0A3Q3BEB0</accession>
<evidence type="ECO:0000313" key="5">
    <source>
        <dbReference type="Proteomes" id="UP000264800"/>
    </source>
</evidence>
<dbReference type="Pfam" id="PF08742">
    <property type="entry name" value="C8"/>
    <property type="match status" value="1"/>
</dbReference>
<evidence type="ECO:0000259" key="3">
    <source>
        <dbReference type="PROSITE" id="PS51034"/>
    </source>
</evidence>
<dbReference type="InterPro" id="IPR055355">
    <property type="entry name" value="ZP-C"/>
</dbReference>
<dbReference type="Pfam" id="PF00100">
    <property type="entry name" value="Zona_pellucida"/>
    <property type="match status" value="1"/>
</dbReference>
<dbReference type="SMART" id="SM00241">
    <property type="entry name" value="ZP"/>
    <property type="match status" value="1"/>
</dbReference>
<keyword evidence="5" id="KW-1185">Reference proteome</keyword>
<reference evidence="4" key="2">
    <citation type="submission" date="2025-09" db="UniProtKB">
        <authorList>
            <consortium name="Ensembl"/>
        </authorList>
    </citation>
    <scope>IDENTIFICATION</scope>
</reference>
<dbReference type="Proteomes" id="UP000264800">
    <property type="component" value="Unplaced"/>
</dbReference>
<organism evidence="4 5">
    <name type="scientific">Kryptolebias marmoratus</name>
    <name type="common">Mangrove killifish</name>
    <name type="synonym">Rivulus marmoratus</name>
    <dbReference type="NCBI Taxonomy" id="37003"/>
    <lineage>
        <taxon>Eukaryota</taxon>
        <taxon>Metazoa</taxon>
        <taxon>Chordata</taxon>
        <taxon>Craniata</taxon>
        <taxon>Vertebrata</taxon>
        <taxon>Euteleostomi</taxon>
        <taxon>Actinopterygii</taxon>
        <taxon>Neopterygii</taxon>
        <taxon>Teleostei</taxon>
        <taxon>Neoteleostei</taxon>
        <taxon>Acanthomorphata</taxon>
        <taxon>Ovalentaria</taxon>
        <taxon>Atherinomorphae</taxon>
        <taxon>Cyprinodontiformes</taxon>
        <taxon>Rivulidae</taxon>
        <taxon>Kryptolebias</taxon>
    </lineage>
</organism>
<dbReference type="AlphaFoldDB" id="A0A3Q3BEB0"/>
<sequence length="736" mass="82677">MAALQDQDCPLLLTDSFSHLSCVFMSSGVAAVRTDSSSVFNISSCPIMFYGQKYEEVYVNLTSENIVICFNGFYSPQSRGDCLLGPKVEKAYFEVHERSSLLEERVHENVRDIKTSMNCYVYFELWREESVVTCVLTPSGTVVNSVPETCLSFICSETAVLQNSTCGPLERCQGNGSCFLDAICTVTGPTVIDFFGHLDFVKDRCVYSLLNIPSVSDFQVLAKFQERRRKDVSFLDSVTLEVNGTHIHLKQGGIVLDTPLNLNSSAQVVHGLQLSKDQTGVTAMLQIDDLKITIFFDGYTGQILVEGPAGPSLQGLCQNSSEPRLPEYSSTSCETQYNDTEDHFINCTKITERCNLLKEAPFTSCPIDPEPYITACTDTLCKYPAVDGLKCQFLEAYVKACSLFSNTTLEDWRSKAECPSPEAFCQEMTCSDHEFCGEKNDCEETRCFCRPIFASKYRERNTLAVCKKNYASLTLYNCLLAEQDIDYTVLHLNHPECRGELNQMDNTVTFSFKGDTCGTEIMDNDTHVIYKNTIMNQNITEEITRHKMVKIDISCYQTQPDIVTKTFTVIDRCVPYYGIVVPGPWNYTLFIKAYIDDSCTKPVNSNTQIRLNEKVWVKLSTQWLDEDVVALVTDDCWATDHPSPTAEPRHDLIKNGCPADSTVMIRGNGMATFNSFGFNMFGFNGGSDQLYLHCQVRLCVKTSNNNCVPMCGRKRRRRSARSEYDSPALISMGWTS</sequence>
<dbReference type="SMART" id="SM00832">
    <property type="entry name" value="C8"/>
    <property type="match status" value="1"/>
</dbReference>
<dbReference type="Ensembl" id="ENSKMAT00000028012.1">
    <property type="protein sequence ID" value="ENSKMAP00000027666.1"/>
    <property type="gene ID" value="ENSKMAG00000020461.1"/>
</dbReference>
<keyword evidence="1" id="KW-0732">Signal</keyword>